<evidence type="ECO:0000313" key="1">
    <source>
        <dbReference type="EMBL" id="KAK7468093.1"/>
    </source>
</evidence>
<keyword evidence="2" id="KW-1185">Reference proteome</keyword>
<comment type="caution">
    <text evidence="1">The sequence shown here is derived from an EMBL/GenBank/DDBJ whole genome shotgun (WGS) entry which is preliminary data.</text>
</comment>
<gene>
    <name evidence="1" type="ORF">BaRGS_00036676</name>
</gene>
<proteinExistence type="predicted"/>
<name>A0ABD0JCG9_9CAEN</name>
<reference evidence="1 2" key="1">
    <citation type="journal article" date="2023" name="Sci. Data">
        <title>Genome assembly of the Korean intertidal mud-creeper Batillaria attramentaria.</title>
        <authorList>
            <person name="Patra A.K."/>
            <person name="Ho P.T."/>
            <person name="Jun S."/>
            <person name="Lee S.J."/>
            <person name="Kim Y."/>
            <person name="Won Y.J."/>
        </authorList>
    </citation>
    <scope>NUCLEOTIDE SEQUENCE [LARGE SCALE GENOMIC DNA]</scope>
    <source>
        <strain evidence="1">Wonlab-2016</strain>
    </source>
</reference>
<organism evidence="1 2">
    <name type="scientific">Batillaria attramentaria</name>
    <dbReference type="NCBI Taxonomy" id="370345"/>
    <lineage>
        <taxon>Eukaryota</taxon>
        <taxon>Metazoa</taxon>
        <taxon>Spiralia</taxon>
        <taxon>Lophotrochozoa</taxon>
        <taxon>Mollusca</taxon>
        <taxon>Gastropoda</taxon>
        <taxon>Caenogastropoda</taxon>
        <taxon>Sorbeoconcha</taxon>
        <taxon>Cerithioidea</taxon>
        <taxon>Batillariidae</taxon>
        <taxon>Batillaria</taxon>
    </lineage>
</organism>
<accession>A0ABD0JCG9</accession>
<evidence type="ECO:0000313" key="2">
    <source>
        <dbReference type="Proteomes" id="UP001519460"/>
    </source>
</evidence>
<protein>
    <submittedName>
        <fullName evidence="1">Uncharacterized protein</fullName>
    </submittedName>
</protein>
<sequence>MNELLSGQRCILRGKENLRIKLNDECLSNAYCGRRWGCSVAIRGICTDLKRLSAPVLGCADARTETGQIIVLSTGSSIEAFQRDQHD</sequence>
<dbReference type="AlphaFoldDB" id="A0ABD0JCG9"/>
<dbReference type="EMBL" id="JACVVK020000523">
    <property type="protein sequence ID" value="KAK7468093.1"/>
    <property type="molecule type" value="Genomic_DNA"/>
</dbReference>
<dbReference type="Proteomes" id="UP001519460">
    <property type="component" value="Unassembled WGS sequence"/>
</dbReference>